<gene>
    <name evidence="1" type="ORF">RFI_36817</name>
</gene>
<organism evidence="1 2">
    <name type="scientific">Reticulomyxa filosa</name>
    <dbReference type="NCBI Taxonomy" id="46433"/>
    <lineage>
        <taxon>Eukaryota</taxon>
        <taxon>Sar</taxon>
        <taxon>Rhizaria</taxon>
        <taxon>Retaria</taxon>
        <taxon>Foraminifera</taxon>
        <taxon>Monothalamids</taxon>
        <taxon>Reticulomyxidae</taxon>
        <taxon>Reticulomyxa</taxon>
    </lineage>
</organism>
<reference evidence="1 2" key="1">
    <citation type="journal article" date="2013" name="Curr. Biol.">
        <title>The Genome of the Foraminiferan Reticulomyxa filosa.</title>
        <authorList>
            <person name="Glockner G."/>
            <person name="Hulsmann N."/>
            <person name="Schleicher M."/>
            <person name="Noegel A.A."/>
            <person name="Eichinger L."/>
            <person name="Gallinger C."/>
            <person name="Pawlowski J."/>
            <person name="Sierra R."/>
            <person name="Euteneuer U."/>
            <person name="Pillet L."/>
            <person name="Moustafa A."/>
            <person name="Platzer M."/>
            <person name="Groth M."/>
            <person name="Szafranski K."/>
            <person name="Schliwa M."/>
        </authorList>
    </citation>
    <scope>NUCLEOTIDE SEQUENCE [LARGE SCALE GENOMIC DNA]</scope>
</reference>
<feature type="non-terminal residue" evidence="1">
    <location>
        <position position="160"/>
    </location>
</feature>
<dbReference type="AlphaFoldDB" id="X6LF49"/>
<evidence type="ECO:0000313" key="1">
    <source>
        <dbReference type="EMBL" id="ETO00623.1"/>
    </source>
</evidence>
<proteinExistence type="predicted"/>
<comment type="caution">
    <text evidence="1">The sequence shown here is derived from an EMBL/GenBank/DDBJ whole genome shotgun (WGS) entry which is preliminary data.</text>
</comment>
<keyword evidence="2" id="KW-1185">Reference proteome</keyword>
<accession>X6LF49</accession>
<dbReference type="EMBL" id="ASPP01040514">
    <property type="protein sequence ID" value="ETO00623.1"/>
    <property type="molecule type" value="Genomic_DNA"/>
</dbReference>
<dbReference type="Proteomes" id="UP000023152">
    <property type="component" value="Unassembled WGS sequence"/>
</dbReference>
<name>X6LF49_RETFI</name>
<protein>
    <submittedName>
        <fullName evidence="1">Uncharacterized protein</fullName>
    </submittedName>
</protein>
<evidence type="ECO:0000313" key="2">
    <source>
        <dbReference type="Proteomes" id="UP000023152"/>
    </source>
</evidence>
<sequence>MIHLLERVKKECKYYVRDALSKISEDMWKRATIGGLKENTLMNKQNLNNCICKTDNDTDIRLLVFGLMTFNPRIQLSCDDNNTNFDDLNELIRYCDEQAIEWKFPTHQSKWNNSNIDSGIEYPCLNNEIEQVSNDGNTYKGCFTVAHEAARSGDLSKFKL</sequence>